<reference evidence="1" key="1">
    <citation type="submission" date="2018-11" db="EMBL/GenBank/DDBJ databases">
        <title>The sequence and de novo assembly of Larimichthys crocea genome using PacBio and Hi-C technologies.</title>
        <authorList>
            <person name="Xu P."/>
            <person name="Chen B."/>
            <person name="Zhou Z."/>
            <person name="Ke Q."/>
            <person name="Wu Y."/>
            <person name="Bai H."/>
            <person name="Pu F."/>
        </authorList>
    </citation>
    <scope>NUCLEOTIDE SEQUENCE</scope>
    <source>
        <tissue evidence="1">Muscle</tissue>
    </source>
</reference>
<sequence length="116" mass="12736">MRSGSCACFQRAGHCSCCDPSWVELSRPACTPAAPHGSLWGCPTLKIFNCCTDRLKERKKPIFVSDKKGCHLCHNTFSEPNVVCLPGGVPVHTHCVAQRVRDSPTKRQLTNSSNHT</sequence>
<keyword evidence="2" id="KW-1185">Reference proteome</keyword>
<comment type="caution">
    <text evidence="1">The sequence shown here is derived from an EMBL/GenBank/DDBJ whole genome shotgun (WGS) entry which is preliminary data.</text>
</comment>
<gene>
    <name evidence="1" type="ORF">E3U43_018323</name>
</gene>
<dbReference type="EMBL" id="CM011684">
    <property type="protein sequence ID" value="TMS13248.1"/>
    <property type="molecule type" value="Genomic_DNA"/>
</dbReference>
<evidence type="ECO:0000313" key="1">
    <source>
        <dbReference type="EMBL" id="TMS13248.1"/>
    </source>
</evidence>
<name>A0ACD3R1L7_LARCR</name>
<dbReference type="Proteomes" id="UP000793456">
    <property type="component" value="Chromosome XI"/>
</dbReference>
<protein>
    <submittedName>
        <fullName evidence="1">Uncharacterized protein</fullName>
    </submittedName>
</protein>
<proteinExistence type="predicted"/>
<accession>A0ACD3R1L7</accession>
<evidence type="ECO:0000313" key="2">
    <source>
        <dbReference type="Proteomes" id="UP000793456"/>
    </source>
</evidence>
<organism evidence="1 2">
    <name type="scientific">Larimichthys crocea</name>
    <name type="common">Large yellow croaker</name>
    <name type="synonym">Pseudosciaena crocea</name>
    <dbReference type="NCBI Taxonomy" id="215358"/>
    <lineage>
        <taxon>Eukaryota</taxon>
        <taxon>Metazoa</taxon>
        <taxon>Chordata</taxon>
        <taxon>Craniata</taxon>
        <taxon>Vertebrata</taxon>
        <taxon>Euteleostomi</taxon>
        <taxon>Actinopterygii</taxon>
        <taxon>Neopterygii</taxon>
        <taxon>Teleostei</taxon>
        <taxon>Neoteleostei</taxon>
        <taxon>Acanthomorphata</taxon>
        <taxon>Eupercaria</taxon>
        <taxon>Sciaenidae</taxon>
        <taxon>Larimichthys</taxon>
    </lineage>
</organism>